<dbReference type="PANTHER" id="PTHR41299:SF1">
    <property type="entry name" value="THIAMINE PYROPHOSPHOKINASE"/>
    <property type="match status" value="1"/>
</dbReference>
<dbReference type="EMBL" id="JACRST010000023">
    <property type="protein sequence ID" value="MBC8547545.1"/>
    <property type="molecule type" value="Genomic_DNA"/>
</dbReference>
<dbReference type="InterPro" id="IPR036371">
    <property type="entry name" value="TPK_B1-bd_sf"/>
</dbReference>
<evidence type="ECO:0000256" key="5">
    <source>
        <dbReference type="NCBIfam" id="TIGR01378"/>
    </source>
</evidence>
<dbReference type="GO" id="GO:0005524">
    <property type="term" value="F:ATP binding"/>
    <property type="evidence" value="ECO:0007669"/>
    <property type="project" value="UniProtKB-KW"/>
</dbReference>
<sequence length="218" mass="23569">MNIQDNTARPGGRCIIIGACNPCPVRRVVNLRDDDFILCADGGYRACMAEGIRPDLVVGDFDSYSGEIAEGIPVERVAAEKDDTDTMLCLKRGIELHYDEFIIVGGIGGRLDHTVANLQTLAYGCERGCFVLLADERNLATVIGAETVRVPRVEGYKLSVFAFGGRCEGVCERGVKYPLQDTVLTPEFPLGVSNEFAGDEAVITCGSGKLLILLCRCD</sequence>
<protein>
    <recommendedName>
        <fullName evidence="5">Thiamine diphosphokinase</fullName>
        <ecNumber evidence="5">2.7.6.2</ecNumber>
    </recommendedName>
</protein>
<accession>A0A926E2E5</accession>
<evidence type="ECO:0000256" key="4">
    <source>
        <dbReference type="ARBA" id="ARBA00022840"/>
    </source>
</evidence>
<feature type="domain" description="Thiamin pyrophosphokinase thiamin-binding" evidence="6">
    <location>
        <begin position="144"/>
        <end position="211"/>
    </location>
</feature>
<evidence type="ECO:0000259" key="6">
    <source>
        <dbReference type="SMART" id="SM00983"/>
    </source>
</evidence>
<keyword evidence="3" id="KW-0418">Kinase</keyword>
<dbReference type="InterPro" id="IPR053149">
    <property type="entry name" value="TPK"/>
</dbReference>
<gene>
    <name evidence="7" type="ORF">H8711_11470</name>
</gene>
<dbReference type="InterPro" id="IPR007373">
    <property type="entry name" value="Thiamin_PyroPKinase_B1-bd"/>
</dbReference>
<keyword evidence="2" id="KW-0547">Nucleotide-binding</keyword>
<dbReference type="Proteomes" id="UP000653127">
    <property type="component" value="Unassembled WGS sequence"/>
</dbReference>
<evidence type="ECO:0000256" key="2">
    <source>
        <dbReference type="ARBA" id="ARBA00022741"/>
    </source>
</evidence>
<dbReference type="AlphaFoldDB" id="A0A926E2E5"/>
<dbReference type="EC" id="2.7.6.2" evidence="5"/>
<reference evidence="7" key="1">
    <citation type="submission" date="2020-08" db="EMBL/GenBank/DDBJ databases">
        <title>Genome public.</title>
        <authorList>
            <person name="Liu C."/>
            <person name="Sun Q."/>
        </authorList>
    </citation>
    <scope>NUCLEOTIDE SEQUENCE</scope>
    <source>
        <strain evidence="7">NSJ-31</strain>
    </source>
</reference>
<dbReference type="SUPFAM" id="SSF63999">
    <property type="entry name" value="Thiamin pyrophosphokinase, catalytic domain"/>
    <property type="match status" value="1"/>
</dbReference>
<dbReference type="GO" id="GO:0030975">
    <property type="term" value="F:thiamine binding"/>
    <property type="evidence" value="ECO:0007669"/>
    <property type="project" value="InterPro"/>
</dbReference>
<comment type="caution">
    <text evidence="7">The sequence shown here is derived from an EMBL/GenBank/DDBJ whole genome shotgun (WGS) entry which is preliminary data.</text>
</comment>
<dbReference type="GO" id="GO:0009229">
    <property type="term" value="P:thiamine diphosphate biosynthetic process"/>
    <property type="evidence" value="ECO:0007669"/>
    <property type="project" value="InterPro"/>
</dbReference>
<evidence type="ECO:0000313" key="7">
    <source>
        <dbReference type="EMBL" id="MBC8547545.1"/>
    </source>
</evidence>
<dbReference type="InterPro" id="IPR006282">
    <property type="entry name" value="Thi_PPkinase"/>
</dbReference>
<dbReference type="RefSeq" id="WP_249283582.1">
    <property type="nucleotide sequence ID" value="NZ_JACRST010000023.1"/>
</dbReference>
<dbReference type="SUPFAM" id="SSF63862">
    <property type="entry name" value="Thiamin pyrophosphokinase, substrate-binding domain"/>
    <property type="match status" value="1"/>
</dbReference>
<name>A0A926E2E5_9FIRM</name>
<dbReference type="GO" id="GO:0016301">
    <property type="term" value="F:kinase activity"/>
    <property type="evidence" value="ECO:0007669"/>
    <property type="project" value="UniProtKB-KW"/>
</dbReference>
<keyword evidence="8" id="KW-1185">Reference proteome</keyword>
<dbReference type="GO" id="GO:0004788">
    <property type="term" value="F:thiamine diphosphokinase activity"/>
    <property type="evidence" value="ECO:0007669"/>
    <property type="project" value="UniProtKB-UniRule"/>
</dbReference>
<evidence type="ECO:0000256" key="1">
    <source>
        <dbReference type="ARBA" id="ARBA00022679"/>
    </source>
</evidence>
<dbReference type="CDD" id="cd07995">
    <property type="entry name" value="TPK"/>
    <property type="match status" value="1"/>
</dbReference>
<evidence type="ECO:0000256" key="3">
    <source>
        <dbReference type="ARBA" id="ARBA00022777"/>
    </source>
</evidence>
<dbReference type="GO" id="GO:0006772">
    <property type="term" value="P:thiamine metabolic process"/>
    <property type="evidence" value="ECO:0007669"/>
    <property type="project" value="UniProtKB-UniRule"/>
</dbReference>
<dbReference type="NCBIfam" id="TIGR01378">
    <property type="entry name" value="thi_PPkinase"/>
    <property type="match status" value="1"/>
</dbReference>
<keyword evidence="1 7" id="KW-0808">Transferase</keyword>
<dbReference type="InterPro" id="IPR036759">
    <property type="entry name" value="TPK_catalytic_sf"/>
</dbReference>
<dbReference type="Pfam" id="PF04263">
    <property type="entry name" value="TPK_catalytic"/>
    <property type="match status" value="1"/>
</dbReference>
<evidence type="ECO:0000313" key="8">
    <source>
        <dbReference type="Proteomes" id="UP000653127"/>
    </source>
</evidence>
<dbReference type="Gene3D" id="3.40.50.10240">
    <property type="entry name" value="Thiamin pyrophosphokinase, catalytic domain"/>
    <property type="match status" value="1"/>
</dbReference>
<dbReference type="SMART" id="SM00983">
    <property type="entry name" value="TPK_B1_binding"/>
    <property type="match status" value="1"/>
</dbReference>
<keyword evidence="4" id="KW-0067">ATP-binding</keyword>
<proteinExistence type="predicted"/>
<organism evidence="7 8">
    <name type="scientific">Ligaoa zhengdingensis</name>
    <dbReference type="NCBI Taxonomy" id="2763658"/>
    <lineage>
        <taxon>Bacteria</taxon>
        <taxon>Bacillati</taxon>
        <taxon>Bacillota</taxon>
        <taxon>Clostridia</taxon>
        <taxon>Eubacteriales</taxon>
        <taxon>Oscillospiraceae</taxon>
        <taxon>Ligaoa</taxon>
    </lineage>
</organism>
<dbReference type="InterPro" id="IPR007371">
    <property type="entry name" value="TPK_catalytic"/>
</dbReference>
<dbReference type="PANTHER" id="PTHR41299">
    <property type="entry name" value="THIAMINE PYROPHOSPHOKINASE"/>
    <property type="match status" value="1"/>
</dbReference>
<dbReference type="Pfam" id="PF04265">
    <property type="entry name" value="TPK_B1_binding"/>
    <property type="match status" value="1"/>
</dbReference>